<evidence type="ECO:0000313" key="3">
    <source>
        <dbReference type="Proteomes" id="UP000886595"/>
    </source>
</evidence>
<keyword evidence="1" id="KW-0472">Membrane</keyword>
<evidence type="ECO:0000313" key="2">
    <source>
        <dbReference type="EMBL" id="KAG2321272.1"/>
    </source>
</evidence>
<dbReference type="AlphaFoldDB" id="A0A8X7W1M8"/>
<keyword evidence="3" id="KW-1185">Reference proteome</keyword>
<gene>
    <name evidence="2" type="ORF">Bca52824_014485</name>
</gene>
<protein>
    <submittedName>
        <fullName evidence="2">Uncharacterized protein</fullName>
    </submittedName>
</protein>
<dbReference type="Gene3D" id="2.60.120.650">
    <property type="entry name" value="Cupin"/>
    <property type="match status" value="1"/>
</dbReference>
<dbReference type="Proteomes" id="UP000886595">
    <property type="component" value="Unassembled WGS sequence"/>
</dbReference>
<evidence type="ECO:0000256" key="1">
    <source>
        <dbReference type="SAM" id="Phobius"/>
    </source>
</evidence>
<sequence length="197" mass="22689">MVHTQKPIVEPVTKGLTSNIRHHHSVKNKKCSSNALSLMIQTTHHYKLEVLRPNNQNLARLDQLHISYGFPEELDGEDSVTKLHCDISDAQGCEYDWPTEGDAEYEVDLIAVVSTVEGEVLLQIEHATRCWRIFCTPEKRCIERDNLWKTKIVTILKNFLENVANMRFDKNKDVFFTFTSFATLSQTTFITIFSTLD</sequence>
<proteinExistence type="predicted"/>
<dbReference type="OrthoDB" id="1682560at2759"/>
<accession>A0A8X7W1M8</accession>
<keyword evidence="1" id="KW-1133">Transmembrane helix</keyword>
<organism evidence="2 3">
    <name type="scientific">Brassica carinata</name>
    <name type="common">Ethiopian mustard</name>
    <name type="synonym">Abyssinian cabbage</name>
    <dbReference type="NCBI Taxonomy" id="52824"/>
    <lineage>
        <taxon>Eukaryota</taxon>
        <taxon>Viridiplantae</taxon>
        <taxon>Streptophyta</taxon>
        <taxon>Embryophyta</taxon>
        <taxon>Tracheophyta</taxon>
        <taxon>Spermatophyta</taxon>
        <taxon>Magnoliopsida</taxon>
        <taxon>eudicotyledons</taxon>
        <taxon>Gunneridae</taxon>
        <taxon>Pentapetalae</taxon>
        <taxon>rosids</taxon>
        <taxon>malvids</taxon>
        <taxon>Brassicales</taxon>
        <taxon>Brassicaceae</taxon>
        <taxon>Brassiceae</taxon>
        <taxon>Brassica</taxon>
    </lineage>
</organism>
<keyword evidence="1" id="KW-0812">Transmembrane</keyword>
<reference evidence="2 3" key="1">
    <citation type="submission" date="2020-02" db="EMBL/GenBank/DDBJ databases">
        <authorList>
            <person name="Ma Q."/>
            <person name="Huang Y."/>
            <person name="Song X."/>
            <person name="Pei D."/>
        </authorList>
    </citation>
    <scope>NUCLEOTIDE SEQUENCE [LARGE SCALE GENOMIC DNA]</scope>
    <source>
        <strain evidence="2">Sxm20200214</strain>
        <tissue evidence="2">Leaf</tissue>
    </source>
</reference>
<name>A0A8X7W1M8_BRACI</name>
<dbReference type="EMBL" id="JAAMPC010000003">
    <property type="protein sequence ID" value="KAG2321272.1"/>
    <property type="molecule type" value="Genomic_DNA"/>
</dbReference>
<feature type="transmembrane region" description="Helical" evidence="1">
    <location>
        <begin position="174"/>
        <end position="196"/>
    </location>
</feature>
<comment type="caution">
    <text evidence="2">The sequence shown here is derived from an EMBL/GenBank/DDBJ whole genome shotgun (WGS) entry which is preliminary data.</text>
</comment>